<proteinExistence type="predicted"/>
<organism evidence="1">
    <name type="scientific">Siphoviridae sp. ct16C7</name>
    <dbReference type="NCBI Taxonomy" id="2825304"/>
    <lineage>
        <taxon>Viruses</taxon>
        <taxon>Duplodnaviria</taxon>
        <taxon>Heunggongvirae</taxon>
        <taxon>Uroviricota</taxon>
        <taxon>Caudoviricetes</taxon>
    </lineage>
</organism>
<protein>
    <submittedName>
        <fullName evidence="1">Uncharacterized protein</fullName>
    </submittedName>
</protein>
<dbReference type="EMBL" id="BK015293">
    <property type="protein sequence ID" value="DAD99778.1"/>
    <property type="molecule type" value="Genomic_DNA"/>
</dbReference>
<reference evidence="1" key="1">
    <citation type="journal article" date="2021" name="Proc. Natl. Acad. Sci. U.S.A.">
        <title>A Catalog of Tens of Thousands of Viruses from Human Metagenomes Reveals Hidden Associations with Chronic Diseases.</title>
        <authorList>
            <person name="Tisza M.J."/>
            <person name="Buck C.B."/>
        </authorList>
    </citation>
    <scope>NUCLEOTIDE SEQUENCE</scope>
    <source>
        <strain evidence="1">Ct16C7</strain>
    </source>
</reference>
<evidence type="ECO:0000313" key="1">
    <source>
        <dbReference type="EMBL" id="DAD99778.1"/>
    </source>
</evidence>
<sequence length="208" mass="22211">MASFLDLAGLTYFKQQLFSKLALKDEVVLLTPQTLTAAQQAQARKNIGAISAAEAPAPNLTPYLTKADAASTYLGINAKAKTAGTADTVPWTGVSGKPNLVRSVNGISPGTDGNVTIPIPARMMPNYGSYVQIGAGDYTPSEDGWLRLENMNSGDYTGGKVIHKASGALILEFYQNRYPGNATMMLPVRAGETYTVSNPGKIYFHKMM</sequence>
<name>A0A8S5NZZ3_9CAUD</name>
<accession>A0A8S5NZZ3</accession>